<name>A0A9P3H157_9FUNG</name>
<sequence>MKFSIASATVLVLSAIMTMASAAAAPAATNVLTDNVDEVPRCCVYGDQEICDGPYCAARAREALIASAKEELAAGVNPNPDCCVYNYRETCDRAFCAERAKEALAASAN</sequence>
<dbReference type="EMBL" id="BQFW01000001">
    <property type="protein sequence ID" value="GJJ67802.1"/>
    <property type="molecule type" value="Genomic_DNA"/>
</dbReference>
<keyword evidence="1" id="KW-0732">Signal</keyword>
<dbReference type="AlphaFoldDB" id="A0A9P3H157"/>
<gene>
    <name evidence="2" type="ORF">EMPS_00148</name>
</gene>
<comment type="caution">
    <text evidence="2">The sequence shown here is derived from an EMBL/GenBank/DDBJ whole genome shotgun (WGS) entry which is preliminary data.</text>
</comment>
<evidence type="ECO:0000256" key="1">
    <source>
        <dbReference type="SAM" id="SignalP"/>
    </source>
</evidence>
<keyword evidence="3" id="KW-1185">Reference proteome</keyword>
<evidence type="ECO:0000313" key="3">
    <source>
        <dbReference type="Proteomes" id="UP000827284"/>
    </source>
</evidence>
<feature type="chain" id="PRO_5040370133" evidence="1">
    <location>
        <begin position="23"/>
        <end position="109"/>
    </location>
</feature>
<feature type="signal peptide" evidence="1">
    <location>
        <begin position="1"/>
        <end position="22"/>
    </location>
</feature>
<accession>A0A9P3H157</accession>
<organism evidence="2 3">
    <name type="scientific">Entomortierella parvispora</name>
    <dbReference type="NCBI Taxonomy" id="205924"/>
    <lineage>
        <taxon>Eukaryota</taxon>
        <taxon>Fungi</taxon>
        <taxon>Fungi incertae sedis</taxon>
        <taxon>Mucoromycota</taxon>
        <taxon>Mortierellomycotina</taxon>
        <taxon>Mortierellomycetes</taxon>
        <taxon>Mortierellales</taxon>
        <taxon>Mortierellaceae</taxon>
        <taxon>Entomortierella</taxon>
    </lineage>
</organism>
<evidence type="ECO:0000313" key="2">
    <source>
        <dbReference type="EMBL" id="GJJ67802.1"/>
    </source>
</evidence>
<reference evidence="2" key="2">
    <citation type="journal article" date="2022" name="Microbiol. Resour. Announc.">
        <title>Whole-Genome Sequence of Entomortierella parvispora E1425, a Mucoromycotan Fungus Associated with Burkholderiaceae-Related Endosymbiotic Bacteria.</title>
        <authorList>
            <person name="Herlambang A."/>
            <person name="Guo Y."/>
            <person name="Takashima Y."/>
            <person name="Narisawa K."/>
            <person name="Ohta H."/>
            <person name="Nishizawa T."/>
        </authorList>
    </citation>
    <scope>NUCLEOTIDE SEQUENCE</scope>
    <source>
        <strain evidence="2">E1425</strain>
    </source>
</reference>
<reference evidence="2" key="1">
    <citation type="submission" date="2021-11" db="EMBL/GenBank/DDBJ databases">
        <authorList>
            <person name="Herlambang A."/>
            <person name="Guo Y."/>
            <person name="Takashima Y."/>
            <person name="Nishizawa T."/>
        </authorList>
    </citation>
    <scope>NUCLEOTIDE SEQUENCE</scope>
    <source>
        <strain evidence="2">E1425</strain>
    </source>
</reference>
<protein>
    <submittedName>
        <fullName evidence="2">Uncharacterized protein</fullName>
    </submittedName>
</protein>
<proteinExistence type="predicted"/>
<dbReference type="Proteomes" id="UP000827284">
    <property type="component" value="Unassembled WGS sequence"/>
</dbReference>